<name>A0A9W7LCA4_9STRA</name>
<organism evidence="1 2">
    <name type="scientific">Triparma columacea</name>
    <dbReference type="NCBI Taxonomy" id="722753"/>
    <lineage>
        <taxon>Eukaryota</taxon>
        <taxon>Sar</taxon>
        <taxon>Stramenopiles</taxon>
        <taxon>Ochrophyta</taxon>
        <taxon>Bolidophyceae</taxon>
        <taxon>Parmales</taxon>
        <taxon>Triparmaceae</taxon>
        <taxon>Triparma</taxon>
    </lineage>
</organism>
<protein>
    <submittedName>
        <fullName evidence="1">Uncharacterized protein</fullName>
    </submittedName>
</protein>
<dbReference type="OrthoDB" id="44749at2759"/>
<proteinExistence type="predicted"/>
<sequence>MRTSYAVLDEMDVVAMDQFQRDFFLFRSTYYEDYVNSLGGPGVVKQGDLTDPNYFDYVSFAQYRTINYELDKPASIFKEQQPILPEDQDFNSSSPTTQFRDVLVRRPEGDVKALPLIHSQRTGDAVLANIMDTFSNSTARIDPSSTSVLPPVQQIINIFLINGYAVDGSATLSAPDSLTVTLTNPATLWSERSLDKYPVTNCFVIITILSYLNSNPKLPSPSSFSSSSSSSLSKSFTDTTATYKIKLRK</sequence>
<dbReference type="EMBL" id="BRYA01001487">
    <property type="protein sequence ID" value="GMI44593.1"/>
    <property type="molecule type" value="Genomic_DNA"/>
</dbReference>
<evidence type="ECO:0000313" key="2">
    <source>
        <dbReference type="Proteomes" id="UP001165065"/>
    </source>
</evidence>
<reference evidence="2" key="1">
    <citation type="journal article" date="2023" name="Commun. Biol.">
        <title>Genome analysis of Parmales, the sister group of diatoms, reveals the evolutionary specialization of diatoms from phago-mixotrophs to photoautotrophs.</title>
        <authorList>
            <person name="Ban H."/>
            <person name="Sato S."/>
            <person name="Yoshikawa S."/>
            <person name="Yamada K."/>
            <person name="Nakamura Y."/>
            <person name="Ichinomiya M."/>
            <person name="Sato N."/>
            <person name="Blanc-Mathieu R."/>
            <person name="Endo H."/>
            <person name="Kuwata A."/>
            <person name="Ogata H."/>
        </authorList>
    </citation>
    <scope>NUCLEOTIDE SEQUENCE [LARGE SCALE GENOMIC DNA]</scope>
</reference>
<keyword evidence="2" id="KW-1185">Reference proteome</keyword>
<dbReference type="AlphaFoldDB" id="A0A9W7LCA4"/>
<gene>
    <name evidence="1" type="ORF">TrCOL_g6454</name>
</gene>
<accession>A0A9W7LCA4</accession>
<comment type="caution">
    <text evidence="1">The sequence shown here is derived from an EMBL/GenBank/DDBJ whole genome shotgun (WGS) entry which is preliminary data.</text>
</comment>
<evidence type="ECO:0000313" key="1">
    <source>
        <dbReference type="EMBL" id="GMI44593.1"/>
    </source>
</evidence>
<dbReference type="Proteomes" id="UP001165065">
    <property type="component" value="Unassembled WGS sequence"/>
</dbReference>